<comment type="caution">
    <text evidence="10">The sequence shown here is derived from an EMBL/GenBank/DDBJ whole genome shotgun (WGS) entry which is preliminary data.</text>
</comment>
<dbReference type="InterPro" id="IPR005673">
    <property type="entry name" value="ABC_phos-bd_PstS"/>
</dbReference>
<comment type="similarity">
    <text evidence="2 7">Belongs to the PstS family.</text>
</comment>
<comment type="function">
    <text evidence="1 7">Part of the ABC transporter complex PstSACB involved in phosphate import.</text>
</comment>
<dbReference type="InterPro" id="IPR050962">
    <property type="entry name" value="Phosphate-bind_PstS"/>
</dbReference>
<name>A0ABQ6AB49_9PROT</name>
<keyword evidence="5 7" id="KW-0813">Transport</keyword>
<dbReference type="Gene3D" id="3.40.190.10">
    <property type="entry name" value="Periplasmic binding protein-like II"/>
    <property type="match status" value="2"/>
</dbReference>
<reference evidence="11" key="1">
    <citation type="journal article" date="2019" name="Int. J. Syst. Evol. Microbiol.">
        <title>The Global Catalogue of Microorganisms (GCM) 10K type strain sequencing project: providing services to taxonomists for standard genome sequencing and annotation.</title>
        <authorList>
            <consortium name="The Broad Institute Genomics Platform"/>
            <consortium name="The Broad Institute Genome Sequencing Center for Infectious Disease"/>
            <person name="Wu L."/>
            <person name="Ma J."/>
        </authorList>
    </citation>
    <scope>NUCLEOTIDE SEQUENCE [LARGE SCALE GENOMIC DNA]</scope>
    <source>
        <strain evidence="11">NBRC 112502</strain>
    </source>
</reference>
<evidence type="ECO:0000256" key="3">
    <source>
        <dbReference type="ARBA" id="ARBA00011529"/>
    </source>
</evidence>
<protein>
    <recommendedName>
        <fullName evidence="4 7">Phosphate-binding protein PstS</fullName>
    </recommendedName>
</protein>
<evidence type="ECO:0000256" key="7">
    <source>
        <dbReference type="PIRNR" id="PIRNR002756"/>
    </source>
</evidence>
<evidence type="ECO:0000313" key="11">
    <source>
        <dbReference type="Proteomes" id="UP001156641"/>
    </source>
</evidence>
<dbReference type="Proteomes" id="UP001156641">
    <property type="component" value="Unassembled WGS sequence"/>
</dbReference>
<dbReference type="PANTHER" id="PTHR42996:SF1">
    <property type="entry name" value="PHOSPHATE-BINDING PROTEIN PSTS"/>
    <property type="match status" value="1"/>
</dbReference>
<dbReference type="Pfam" id="PF12849">
    <property type="entry name" value="PBP_like_2"/>
    <property type="match status" value="1"/>
</dbReference>
<dbReference type="PIRSF" id="PIRSF002756">
    <property type="entry name" value="PstS"/>
    <property type="match status" value="1"/>
</dbReference>
<feature type="signal peptide" evidence="8">
    <location>
        <begin position="1"/>
        <end position="29"/>
    </location>
</feature>
<evidence type="ECO:0000256" key="4">
    <source>
        <dbReference type="ARBA" id="ARBA00021889"/>
    </source>
</evidence>
<accession>A0ABQ6AB49</accession>
<dbReference type="EMBL" id="BSOS01000094">
    <property type="protein sequence ID" value="GLR68798.1"/>
    <property type="molecule type" value="Genomic_DNA"/>
</dbReference>
<dbReference type="NCBIfam" id="TIGR00975">
    <property type="entry name" value="3a0107s03"/>
    <property type="match status" value="1"/>
</dbReference>
<keyword evidence="11" id="KW-1185">Reference proteome</keyword>
<feature type="domain" description="PBP" evidence="9">
    <location>
        <begin position="26"/>
        <end position="321"/>
    </location>
</feature>
<comment type="subunit">
    <text evidence="3 7">The complex is composed of two ATP-binding proteins (PstB), two transmembrane proteins (PstC and PstA) and a solute-binding protein (PstS).</text>
</comment>
<evidence type="ECO:0000256" key="8">
    <source>
        <dbReference type="SAM" id="SignalP"/>
    </source>
</evidence>
<gene>
    <name evidence="10" type="primary">pstS1</name>
    <name evidence="10" type="ORF">GCM10010909_34800</name>
</gene>
<evidence type="ECO:0000259" key="9">
    <source>
        <dbReference type="Pfam" id="PF12849"/>
    </source>
</evidence>
<evidence type="ECO:0000256" key="2">
    <source>
        <dbReference type="ARBA" id="ARBA00008725"/>
    </source>
</evidence>
<evidence type="ECO:0000313" key="10">
    <source>
        <dbReference type="EMBL" id="GLR68798.1"/>
    </source>
</evidence>
<dbReference type="SUPFAM" id="SSF53850">
    <property type="entry name" value="Periplasmic binding protein-like II"/>
    <property type="match status" value="1"/>
</dbReference>
<evidence type="ECO:0000256" key="5">
    <source>
        <dbReference type="ARBA" id="ARBA00022448"/>
    </source>
</evidence>
<dbReference type="PANTHER" id="PTHR42996">
    <property type="entry name" value="PHOSPHATE-BINDING PROTEIN PSTS"/>
    <property type="match status" value="1"/>
</dbReference>
<organism evidence="10 11">
    <name type="scientific">Acidocella aquatica</name>
    <dbReference type="NCBI Taxonomy" id="1922313"/>
    <lineage>
        <taxon>Bacteria</taxon>
        <taxon>Pseudomonadati</taxon>
        <taxon>Pseudomonadota</taxon>
        <taxon>Alphaproteobacteria</taxon>
        <taxon>Acetobacterales</taxon>
        <taxon>Acidocellaceae</taxon>
        <taxon>Acidocella</taxon>
    </lineage>
</organism>
<feature type="chain" id="PRO_5045080264" description="Phosphate-binding protein PstS" evidence="8">
    <location>
        <begin position="30"/>
        <end position="353"/>
    </location>
</feature>
<sequence>MKFSTTLRRTGVAALAIASLAGFTGQAHAQVDVPLVESGSSLLYPLFNLWVAGYTADHPSADITTTSTGSGAGIAQSIKGLINIGASDAYLSDTVVKKNPTMLSIPLAISSQAINYNLPGITNLKLSGPILAGIYEGKITQWNDPAIAAANPGVNLPGHVIIPVHRLDGSGDTFIFTQYLSASDAGWGSTIKFGTAVSWPAVSGGIGANGNSGMVTAAAANPYSIAYIGVSFADQAAKAGLGAAELKNKAGNYVLPTEDTISEAASSVANSTPADERVSIVYSAGANAYPIVIYEYAIVNSSQKAPAVAEAIRTFLSWAITEGNDQSYLKQVHFLPLPATVQALSAAQINKIQ</sequence>
<evidence type="ECO:0000256" key="1">
    <source>
        <dbReference type="ARBA" id="ARBA00002841"/>
    </source>
</evidence>
<proteinExistence type="inferred from homology"/>
<keyword evidence="6 7" id="KW-0592">Phosphate transport</keyword>
<dbReference type="CDD" id="cd13565">
    <property type="entry name" value="PBP2_PstS"/>
    <property type="match status" value="1"/>
</dbReference>
<dbReference type="RefSeq" id="WP_284259655.1">
    <property type="nucleotide sequence ID" value="NZ_BSOS01000094.1"/>
</dbReference>
<evidence type="ECO:0000256" key="6">
    <source>
        <dbReference type="ARBA" id="ARBA00022592"/>
    </source>
</evidence>
<keyword evidence="8" id="KW-0732">Signal</keyword>
<dbReference type="InterPro" id="IPR024370">
    <property type="entry name" value="PBP_domain"/>
</dbReference>